<dbReference type="PANTHER" id="PTHR32329">
    <property type="entry name" value="BIFUNCTIONAL PROTEIN [INCLUDES 2-HYDROXYACYL-COA DEHYDRATASE (N-TER) AND ITS ACTIVATOR DOMAIN (C_TERM)-RELATED"/>
    <property type="match status" value="1"/>
</dbReference>
<gene>
    <name evidence="1" type="ORF">SDC9_131585</name>
</gene>
<name>A0A645D7A9_9ZZZZ</name>
<dbReference type="PANTHER" id="PTHR32329:SF2">
    <property type="entry name" value="BIFUNCTIONAL PROTEIN [INCLUDES 2-HYDROXYACYL-COA DEHYDRATASE (N-TER) AND ITS ACTIVATOR DOMAIN (C_TERM)"/>
    <property type="match status" value="1"/>
</dbReference>
<dbReference type="InterPro" id="IPR051805">
    <property type="entry name" value="Dehydratase_Activator_Redct"/>
</dbReference>
<dbReference type="Pfam" id="PF06050">
    <property type="entry name" value="HGD-D"/>
    <property type="match status" value="1"/>
</dbReference>
<organism evidence="1">
    <name type="scientific">bioreactor metagenome</name>
    <dbReference type="NCBI Taxonomy" id="1076179"/>
    <lineage>
        <taxon>unclassified sequences</taxon>
        <taxon>metagenomes</taxon>
        <taxon>ecological metagenomes</taxon>
    </lineage>
</organism>
<dbReference type="InterPro" id="IPR010327">
    <property type="entry name" value="FldB/FldC_alpha/beta"/>
</dbReference>
<comment type="caution">
    <text evidence="1">The sequence shown here is derived from an EMBL/GenBank/DDBJ whole genome shotgun (WGS) entry which is preliminary data.</text>
</comment>
<proteinExistence type="predicted"/>
<sequence>MCREGYTIEEARHILESGEKLPIQKQKGPTIGLLGYVYNIYDSYISMDIIKRLRNMGVNVVTFEMFDEKEIENRGKGKGVFWSFARKLYNAGNRMLEDEKIDGIIHLTAFACGPDSVIGKLLEGDCAKGRKPFMTIRVDEHTGEGHVQTRIEAFVDMLNRKKTAVKEVI</sequence>
<dbReference type="Gene3D" id="3.40.50.11900">
    <property type="match status" value="1"/>
</dbReference>
<accession>A0A645D7A9</accession>
<dbReference type="EMBL" id="VSSQ01033038">
    <property type="protein sequence ID" value="MPM84512.1"/>
    <property type="molecule type" value="Genomic_DNA"/>
</dbReference>
<evidence type="ECO:0000313" key="1">
    <source>
        <dbReference type="EMBL" id="MPM84512.1"/>
    </source>
</evidence>
<reference evidence="1" key="1">
    <citation type="submission" date="2019-08" db="EMBL/GenBank/DDBJ databases">
        <authorList>
            <person name="Kucharzyk K."/>
            <person name="Murdoch R.W."/>
            <person name="Higgins S."/>
            <person name="Loffler F."/>
        </authorList>
    </citation>
    <scope>NUCLEOTIDE SEQUENCE</scope>
</reference>
<protein>
    <submittedName>
        <fullName evidence="1">Uncharacterized protein</fullName>
    </submittedName>
</protein>
<dbReference type="AlphaFoldDB" id="A0A645D7A9"/>